<comment type="function">
    <text evidence="6">Plays an important role in the control of DNA replication and the maintenance of replication fork stability.</text>
</comment>
<reference evidence="9" key="1">
    <citation type="submission" date="2020-11" db="EMBL/GenBank/DDBJ databases">
        <authorList>
            <person name="Tran Van P."/>
        </authorList>
    </citation>
    <scope>NUCLEOTIDE SEQUENCE</scope>
</reference>
<dbReference type="PANTHER" id="PTHR13220">
    <property type="entry name" value="TIMELESS INTERACTING-RELATED"/>
    <property type="match status" value="1"/>
</dbReference>
<gene>
    <name evidence="9" type="ORF">OSB1V03_LOCUS5435</name>
</gene>
<evidence type="ECO:0000256" key="3">
    <source>
        <dbReference type="ARBA" id="ARBA00022763"/>
    </source>
</evidence>
<dbReference type="EMBL" id="OC857307">
    <property type="protein sequence ID" value="CAD7624998.1"/>
    <property type="molecule type" value="Genomic_DNA"/>
</dbReference>
<evidence type="ECO:0000256" key="6">
    <source>
        <dbReference type="RuleBase" id="RU366049"/>
    </source>
</evidence>
<accession>A0A7R9KNA5</accession>
<proteinExistence type="inferred from homology"/>
<feature type="compositionally biased region" description="Acidic residues" evidence="7">
    <location>
        <begin position="1"/>
        <end position="11"/>
    </location>
</feature>
<dbReference type="InterPro" id="IPR012923">
    <property type="entry name" value="Csm3"/>
</dbReference>
<evidence type="ECO:0000256" key="2">
    <source>
        <dbReference type="ARBA" id="ARBA00006075"/>
    </source>
</evidence>
<dbReference type="Proteomes" id="UP000759131">
    <property type="component" value="Unassembled WGS sequence"/>
</dbReference>
<evidence type="ECO:0000256" key="5">
    <source>
        <dbReference type="ARBA" id="ARBA00023306"/>
    </source>
</evidence>
<dbReference type="Pfam" id="PF07962">
    <property type="entry name" value="Swi3"/>
    <property type="match status" value="1"/>
</dbReference>
<name>A0A7R9KNA5_9ACAR</name>
<evidence type="ECO:0000256" key="4">
    <source>
        <dbReference type="ARBA" id="ARBA00023242"/>
    </source>
</evidence>
<dbReference type="GO" id="GO:0000076">
    <property type="term" value="P:DNA replication checkpoint signaling"/>
    <property type="evidence" value="ECO:0007669"/>
    <property type="project" value="UniProtKB-UniRule"/>
</dbReference>
<dbReference type="GO" id="GO:0031297">
    <property type="term" value="P:replication fork processing"/>
    <property type="evidence" value="ECO:0007669"/>
    <property type="project" value="UniProtKB-UniRule"/>
</dbReference>
<sequence>MSAYEDEEEDELQRILEGRDVEEYDDHSVDQQSDNDHNSVDESQSIAAKYKRKTTERTIRESIDGNDGHIDKRQRRIDDHFDREVTEETEAVVKTEADDESKVKVKVRRIAAKPQPRLNADKLMAREGIAFLPQIFKDIKFNGKGNELKDLNEVMFRFSHWSHRLFPSLTFDDFIEKCEQLANKKPLRNFISAIRLDSFDVTVNTDDHNSDDDQEIENQIKDFDEIIANSSVNMNTSYAKKTPVMETMDSDFEEDIEHELMAEYYESISQTVENNLIIGENDKNIETHDVIDKNIETESKELYSNLDNEDMSEDEVLRQINSID</sequence>
<evidence type="ECO:0000256" key="1">
    <source>
        <dbReference type="ARBA" id="ARBA00004123"/>
    </source>
</evidence>
<dbReference type="GO" id="GO:0031298">
    <property type="term" value="C:replication fork protection complex"/>
    <property type="evidence" value="ECO:0007669"/>
    <property type="project" value="TreeGrafter"/>
</dbReference>
<keyword evidence="3 6" id="KW-0227">DNA damage</keyword>
<protein>
    <recommendedName>
        <fullName evidence="6">TIMELESS-interacting protein</fullName>
    </recommendedName>
</protein>
<dbReference type="PANTHER" id="PTHR13220:SF11">
    <property type="entry name" value="TIMELESS-INTERACTING PROTEIN"/>
    <property type="match status" value="1"/>
</dbReference>
<organism evidence="9">
    <name type="scientific">Medioppia subpectinata</name>
    <dbReference type="NCBI Taxonomy" id="1979941"/>
    <lineage>
        <taxon>Eukaryota</taxon>
        <taxon>Metazoa</taxon>
        <taxon>Ecdysozoa</taxon>
        <taxon>Arthropoda</taxon>
        <taxon>Chelicerata</taxon>
        <taxon>Arachnida</taxon>
        <taxon>Acari</taxon>
        <taxon>Acariformes</taxon>
        <taxon>Sarcoptiformes</taxon>
        <taxon>Oribatida</taxon>
        <taxon>Brachypylina</taxon>
        <taxon>Oppioidea</taxon>
        <taxon>Oppiidae</taxon>
        <taxon>Medioppia</taxon>
    </lineage>
</organism>
<evidence type="ECO:0000313" key="9">
    <source>
        <dbReference type="EMBL" id="CAD7624998.1"/>
    </source>
</evidence>
<dbReference type="GO" id="GO:0043111">
    <property type="term" value="P:replication fork arrest"/>
    <property type="evidence" value="ECO:0007669"/>
    <property type="project" value="TreeGrafter"/>
</dbReference>
<feature type="compositionally biased region" description="Basic and acidic residues" evidence="7">
    <location>
        <begin position="12"/>
        <end position="40"/>
    </location>
</feature>
<dbReference type="OrthoDB" id="437078at2759"/>
<comment type="subcellular location">
    <subcellularLocation>
        <location evidence="1 6">Nucleus</location>
    </subcellularLocation>
</comment>
<comment type="similarity">
    <text evidence="2 6">Belongs to the CSM3 family.</text>
</comment>
<evidence type="ECO:0000256" key="7">
    <source>
        <dbReference type="SAM" id="MobiDB-lite"/>
    </source>
</evidence>
<keyword evidence="4 6" id="KW-0539">Nucleus</keyword>
<dbReference type="GO" id="GO:0003677">
    <property type="term" value="F:DNA binding"/>
    <property type="evidence" value="ECO:0007669"/>
    <property type="project" value="TreeGrafter"/>
</dbReference>
<dbReference type="InterPro" id="IPR040038">
    <property type="entry name" value="TIPIN/Csm3/Swi3"/>
</dbReference>
<feature type="region of interest" description="Disordered" evidence="7">
    <location>
        <begin position="1"/>
        <end position="57"/>
    </location>
</feature>
<dbReference type="GO" id="GO:0006974">
    <property type="term" value="P:DNA damage response"/>
    <property type="evidence" value="ECO:0007669"/>
    <property type="project" value="UniProtKB-KW"/>
</dbReference>
<dbReference type="AlphaFoldDB" id="A0A7R9KNA5"/>
<dbReference type="EMBL" id="CAJPIZ010002732">
    <property type="protein sequence ID" value="CAG2105428.1"/>
    <property type="molecule type" value="Genomic_DNA"/>
</dbReference>
<evidence type="ECO:0000259" key="8">
    <source>
        <dbReference type="Pfam" id="PF07962"/>
    </source>
</evidence>
<feature type="domain" description="Chromosome segregation in meiosis protein 3" evidence="8">
    <location>
        <begin position="118"/>
        <end position="197"/>
    </location>
</feature>
<evidence type="ECO:0000313" key="10">
    <source>
        <dbReference type="Proteomes" id="UP000759131"/>
    </source>
</evidence>
<keyword evidence="5 6" id="KW-0131">Cell cycle</keyword>
<keyword evidence="10" id="KW-1185">Reference proteome</keyword>